<protein>
    <recommendedName>
        <fullName evidence="7">Spermidine/putrescine import ATP-binding protein PotA</fullName>
        <ecNumber evidence="7">7.6.2.11</ecNumber>
    </recommendedName>
</protein>
<evidence type="ECO:0000256" key="1">
    <source>
        <dbReference type="ARBA" id="ARBA00022448"/>
    </source>
</evidence>
<keyword evidence="6 7" id="KW-0472">Membrane</keyword>
<dbReference type="InterPro" id="IPR005893">
    <property type="entry name" value="PotA-like"/>
</dbReference>
<evidence type="ECO:0000256" key="7">
    <source>
        <dbReference type="RuleBase" id="RU364083"/>
    </source>
</evidence>
<dbReference type="STRING" id="571438.SAMN05192586_10893"/>
<dbReference type="FunFam" id="3.40.50.300:FF:000425">
    <property type="entry name" value="Probable ABC transporter, ATP-binding subunit"/>
    <property type="match status" value="1"/>
</dbReference>
<dbReference type="PROSITE" id="PS00211">
    <property type="entry name" value="ABC_TRANSPORTER_1"/>
    <property type="match status" value="1"/>
</dbReference>
<dbReference type="SUPFAM" id="SSF52540">
    <property type="entry name" value="P-loop containing nucleoside triphosphate hydrolases"/>
    <property type="match status" value="1"/>
</dbReference>
<dbReference type="GO" id="GO:0015417">
    <property type="term" value="F:ABC-type polyamine transporter activity"/>
    <property type="evidence" value="ECO:0007669"/>
    <property type="project" value="UniProtKB-EC"/>
</dbReference>
<comment type="subunit">
    <text evidence="7">The complex is composed of two ATP-binding proteins (PotA), two transmembrane proteins (PotB and PotC) and a solute-binding protein (PotD).</text>
</comment>
<dbReference type="InterPro" id="IPR003439">
    <property type="entry name" value="ABC_transporter-like_ATP-bd"/>
</dbReference>
<evidence type="ECO:0000259" key="8">
    <source>
        <dbReference type="PROSITE" id="PS50893"/>
    </source>
</evidence>
<dbReference type="Pfam" id="PF08402">
    <property type="entry name" value="TOBE_2"/>
    <property type="match status" value="1"/>
</dbReference>
<comment type="catalytic activity">
    <reaction evidence="7">
        <text>ATP + H2O + polyamine-[polyamine-binding protein]Side 1 = ADP + phosphate + polyamineSide 2 + [polyamine-binding protein]Side 1.</text>
        <dbReference type="EC" id="7.6.2.11"/>
    </reaction>
</comment>
<dbReference type="InterPro" id="IPR003593">
    <property type="entry name" value="AAA+_ATPase"/>
</dbReference>
<dbReference type="EMBL" id="FNBX01000008">
    <property type="protein sequence ID" value="SDF59707.1"/>
    <property type="molecule type" value="Genomic_DNA"/>
</dbReference>
<keyword evidence="1 7" id="KW-0813">Transport</keyword>
<dbReference type="InterPro" id="IPR013611">
    <property type="entry name" value="Transp-assoc_OB_typ2"/>
</dbReference>
<dbReference type="Pfam" id="PF00005">
    <property type="entry name" value="ABC_tran"/>
    <property type="match status" value="1"/>
</dbReference>
<evidence type="ECO:0000256" key="2">
    <source>
        <dbReference type="ARBA" id="ARBA00022475"/>
    </source>
</evidence>
<evidence type="ECO:0000313" key="10">
    <source>
        <dbReference type="Proteomes" id="UP000199355"/>
    </source>
</evidence>
<evidence type="ECO:0000256" key="4">
    <source>
        <dbReference type="ARBA" id="ARBA00022840"/>
    </source>
</evidence>
<evidence type="ECO:0000256" key="5">
    <source>
        <dbReference type="ARBA" id="ARBA00022967"/>
    </source>
</evidence>
<accession>A0A1G7MD29</accession>
<dbReference type="Gene3D" id="2.40.50.100">
    <property type="match status" value="1"/>
</dbReference>
<dbReference type="SMART" id="SM00382">
    <property type="entry name" value="AAA"/>
    <property type="match status" value="1"/>
</dbReference>
<evidence type="ECO:0000256" key="3">
    <source>
        <dbReference type="ARBA" id="ARBA00022741"/>
    </source>
</evidence>
<dbReference type="OrthoDB" id="9809450at2"/>
<dbReference type="PROSITE" id="PS50893">
    <property type="entry name" value="ABC_TRANSPORTER_2"/>
    <property type="match status" value="1"/>
</dbReference>
<dbReference type="GO" id="GO:0015697">
    <property type="term" value="P:quaternary ammonium group transport"/>
    <property type="evidence" value="ECO:0007669"/>
    <property type="project" value="UniProtKB-ARBA"/>
</dbReference>
<organism evidence="9 10">
    <name type="scientific">Desulfovibrio legallii</name>
    <dbReference type="NCBI Taxonomy" id="571438"/>
    <lineage>
        <taxon>Bacteria</taxon>
        <taxon>Pseudomonadati</taxon>
        <taxon>Thermodesulfobacteriota</taxon>
        <taxon>Desulfovibrionia</taxon>
        <taxon>Desulfovibrionales</taxon>
        <taxon>Desulfovibrionaceae</taxon>
        <taxon>Desulfovibrio</taxon>
    </lineage>
</organism>
<dbReference type="InterPro" id="IPR008995">
    <property type="entry name" value="Mo/tungstate-bd_C_term_dom"/>
</dbReference>
<name>A0A1G7MD29_9BACT</name>
<dbReference type="Proteomes" id="UP000199355">
    <property type="component" value="Unassembled WGS sequence"/>
</dbReference>
<dbReference type="GO" id="GO:0043190">
    <property type="term" value="C:ATP-binding cassette (ABC) transporter complex"/>
    <property type="evidence" value="ECO:0007669"/>
    <property type="project" value="InterPro"/>
</dbReference>
<reference evidence="10" key="1">
    <citation type="submission" date="2016-10" db="EMBL/GenBank/DDBJ databases">
        <authorList>
            <person name="Varghese N."/>
            <person name="Submissions S."/>
        </authorList>
    </citation>
    <scope>NUCLEOTIDE SEQUENCE [LARGE SCALE GENOMIC DNA]</scope>
    <source>
        <strain evidence="10">KHC7</strain>
    </source>
</reference>
<evidence type="ECO:0000256" key="6">
    <source>
        <dbReference type="ARBA" id="ARBA00023136"/>
    </source>
</evidence>
<comment type="similarity">
    <text evidence="7">Belongs to the ABC transporter superfamily. Spermidine/putrescine importer (TC 3.A.1.11.1) family.</text>
</comment>
<comment type="function">
    <text evidence="7">Part of the ABC transporter complex PotABCD involved in spermidine/putrescine import. Responsible for energy coupling to the transport system.</text>
</comment>
<keyword evidence="3 7" id="KW-0547">Nucleotide-binding</keyword>
<gene>
    <name evidence="7" type="primary">potA</name>
    <name evidence="9" type="ORF">SAMN05192586_10893</name>
</gene>
<dbReference type="InterPro" id="IPR017871">
    <property type="entry name" value="ABC_transporter-like_CS"/>
</dbReference>
<keyword evidence="10" id="KW-1185">Reference proteome</keyword>
<dbReference type="NCBIfam" id="TIGR01187">
    <property type="entry name" value="potA"/>
    <property type="match status" value="1"/>
</dbReference>
<keyword evidence="2 7" id="KW-1003">Cell membrane</keyword>
<dbReference type="InterPro" id="IPR050093">
    <property type="entry name" value="ABC_SmlMolc_Importer"/>
</dbReference>
<dbReference type="Gene3D" id="3.40.50.300">
    <property type="entry name" value="P-loop containing nucleotide triphosphate hydrolases"/>
    <property type="match status" value="1"/>
</dbReference>
<evidence type="ECO:0000313" key="9">
    <source>
        <dbReference type="EMBL" id="SDF59707.1"/>
    </source>
</evidence>
<dbReference type="EC" id="7.6.2.11" evidence="7"/>
<feature type="domain" description="ABC transporter" evidence="8">
    <location>
        <begin position="3"/>
        <end position="233"/>
    </location>
</feature>
<dbReference type="AlphaFoldDB" id="A0A1G7MD29"/>
<keyword evidence="4 7" id="KW-0067">ATP-binding</keyword>
<dbReference type="PANTHER" id="PTHR42781:SF4">
    <property type="entry name" value="SPERMIDINE_PUTRESCINE IMPORT ATP-BINDING PROTEIN POTA"/>
    <property type="match status" value="1"/>
</dbReference>
<dbReference type="InterPro" id="IPR027417">
    <property type="entry name" value="P-loop_NTPase"/>
</dbReference>
<dbReference type="GO" id="GO:0016887">
    <property type="term" value="F:ATP hydrolysis activity"/>
    <property type="evidence" value="ECO:0007669"/>
    <property type="project" value="InterPro"/>
</dbReference>
<dbReference type="GO" id="GO:0005524">
    <property type="term" value="F:ATP binding"/>
    <property type="evidence" value="ECO:0007669"/>
    <property type="project" value="UniProtKB-KW"/>
</dbReference>
<proteinExistence type="inferred from homology"/>
<dbReference type="SUPFAM" id="SSF50331">
    <property type="entry name" value="MOP-like"/>
    <property type="match status" value="1"/>
</dbReference>
<dbReference type="PANTHER" id="PTHR42781">
    <property type="entry name" value="SPERMIDINE/PUTRESCINE IMPORT ATP-BINDING PROTEIN POTA"/>
    <property type="match status" value="1"/>
</dbReference>
<dbReference type="RefSeq" id="WP_143339528.1">
    <property type="nucleotide sequence ID" value="NZ_FNBX01000008.1"/>
</dbReference>
<sequence length="356" mass="39620">MHIELVDIVKQFGQLRVVDNVNLKIGDGEFFTLLGPSGCGKTTLLRMIAGFNDPDSGDIRFGGKSILSLPAHLRNTGMVFQNYALFPHMTVFDNVAYGMAARKLPHKTIRSRVAEILEAVQLLDLRERYPRQLSGGQQQRVALARALVIRPDVLLMDEPLSNLDAKLRVTMREEIRQIQQTLGITTIYVTHDQEEAMAVSDRVAIFYNGRLQQVDSPQGIYFAPVNQFTAEFMGACNLLEMRPLNWDPASKTARMQCADKEFAVLLDDAPRQGQALRMMLRPDWLREAGPDAAATNAFDGQVRDVMFLGATMVYHVAALGATLRVDVPALRGREAKKPGDPIRLCFAPASPVRVDN</sequence>
<keyword evidence="5 7" id="KW-1278">Translocase</keyword>